<evidence type="ECO:0000313" key="1">
    <source>
        <dbReference type="EMBL" id="KAH3804206.1"/>
    </source>
</evidence>
<keyword evidence="2" id="KW-1185">Reference proteome</keyword>
<comment type="caution">
    <text evidence="1">The sequence shown here is derived from an EMBL/GenBank/DDBJ whole genome shotgun (WGS) entry which is preliminary data.</text>
</comment>
<proteinExistence type="predicted"/>
<organism evidence="1 2">
    <name type="scientific">Dreissena polymorpha</name>
    <name type="common">Zebra mussel</name>
    <name type="synonym">Mytilus polymorpha</name>
    <dbReference type="NCBI Taxonomy" id="45954"/>
    <lineage>
        <taxon>Eukaryota</taxon>
        <taxon>Metazoa</taxon>
        <taxon>Spiralia</taxon>
        <taxon>Lophotrochozoa</taxon>
        <taxon>Mollusca</taxon>
        <taxon>Bivalvia</taxon>
        <taxon>Autobranchia</taxon>
        <taxon>Heteroconchia</taxon>
        <taxon>Euheterodonta</taxon>
        <taxon>Imparidentia</taxon>
        <taxon>Neoheterodontei</taxon>
        <taxon>Myida</taxon>
        <taxon>Dreissenoidea</taxon>
        <taxon>Dreissenidae</taxon>
        <taxon>Dreissena</taxon>
    </lineage>
</organism>
<evidence type="ECO:0000313" key="2">
    <source>
        <dbReference type="Proteomes" id="UP000828390"/>
    </source>
</evidence>
<sequence>MDSSKEIESPNHHSASDMIGECVVIKQCETCLQDNTSVEATLFCTSCTEFLCDECKSGHIRYKEVYTSL</sequence>
<reference evidence="1" key="1">
    <citation type="journal article" date="2019" name="bioRxiv">
        <title>The Genome of the Zebra Mussel, Dreissena polymorpha: A Resource for Invasive Species Research.</title>
        <authorList>
            <person name="McCartney M.A."/>
            <person name="Auch B."/>
            <person name="Kono T."/>
            <person name="Mallez S."/>
            <person name="Zhang Y."/>
            <person name="Obille A."/>
            <person name="Becker A."/>
            <person name="Abrahante J.E."/>
            <person name="Garbe J."/>
            <person name="Badalamenti J.P."/>
            <person name="Herman A."/>
            <person name="Mangelson H."/>
            <person name="Liachko I."/>
            <person name="Sullivan S."/>
            <person name="Sone E.D."/>
            <person name="Koren S."/>
            <person name="Silverstein K.A.T."/>
            <person name="Beckman K.B."/>
            <person name="Gohl D.M."/>
        </authorList>
    </citation>
    <scope>NUCLEOTIDE SEQUENCE</scope>
    <source>
        <strain evidence="1">Duluth1</strain>
        <tissue evidence="1">Whole animal</tissue>
    </source>
</reference>
<dbReference type="AlphaFoldDB" id="A0A9D4FW88"/>
<gene>
    <name evidence="1" type="ORF">DPMN_132488</name>
</gene>
<name>A0A9D4FW88_DREPO</name>
<evidence type="ECO:0008006" key="3">
    <source>
        <dbReference type="Google" id="ProtNLM"/>
    </source>
</evidence>
<dbReference type="EMBL" id="JAIWYP010000006">
    <property type="protein sequence ID" value="KAH3804206.1"/>
    <property type="molecule type" value="Genomic_DNA"/>
</dbReference>
<accession>A0A9D4FW88</accession>
<protein>
    <recommendedName>
        <fullName evidence="3">B box-type domain-containing protein</fullName>
    </recommendedName>
</protein>
<dbReference type="Proteomes" id="UP000828390">
    <property type="component" value="Unassembled WGS sequence"/>
</dbReference>
<reference evidence="1" key="2">
    <citation type="submission" date="2020-11" db="EMBL/GenBank/DDBJ databases">
        <authorList>
            <person name="McCartney M.A."/>
            <person name="Auch B."/>
            <person name="Kono T."/>
            <person name="Mallez S."/>
            <person name="Becker A."/>
            <person name="Gohl D.M."/>
            <person name="Silverstein K.A.T."/>
            <person name="Koren S."/>
            <person name="Bechman K.B."/>
            <person name="Herman A."/>
            <person name="Abrahante J.E."/>
            <person name="Garbe J."/>
        </authorList>
    </citation>
    <scope>NUCLEOTIDE SEQUENCE</scope>
    <source>
        <strain evidence="1">Duluth1</strain>
        <tissue evidence="1">Whole animal</tissue>
    </source>
</reference>